<feature type="compositionally biased region" description="Basic and acidic residues" evidence="1">
    <location>
        <begin position="198"/>
        <end position="209"/>
    </location>
</feature>
<proteinExistence type="predicted"/>
<feature type="compositionally biased region" description="Basic and acidic residues" evidence="1">
    <location>
        <begin position="232"/>
        <end position="245"/>
    </location>
</feature>
<name>A0AAV7Q0Z0_PLEWA</name>
<dbReference type="EMBL" id="JANPWB010000010">
    <property type="protein sequence ID" value="KAJ1133875.1"/>
    <property type="molecule type" value="Genomic_DNA"/>
</dbReference>
<feature type="compositionally biased region" description="Polar residues" evidence="1">
    <location>
        <begin position="401"/>
        <end position="417"/>
    </location>
</feature>
<feature type="region of interest" description="Disordered" evidence="1">
    <location>
        <begin position="570"/>
        <end position="589"/>
    </location>
</feature>
<dbReference type="InterPro" id="IPR032756">
    <property type="entry name" value="DUF4685"/>
</dbReference>
<feature type="compositionally biased region" description="Polar residues" evidence="1">
    <location>
        <begin position="177"/>
        <end position="197"/>
    </location>
</feature>
<accession>A0AAV7Q0Z0</accession>
<feature type="compositionally biased region" description="Polar residues" evidence="1">
    <location>
        <begin position="381"/>
        <end position="393"/>
    </location>
</feature>
<feature type="region of interest" description="Disordered" evidence="1">
    <location>
        <begin position="440"/>
        <end position="470"/>
    </location>
</feature>
<evidence type="ECO:0000256" key="1">
    <source>
        <dbReference type="SAM" id="MobiDB-lite"/>
    </source>
</evidence>
<feature type="region of interest" description="Disordered" evidence="1">
    <location>
        <begin position="669"/>
        <end position="723"/>
    </location>
</feature>
<dbReference type="Pfam" id="PF15737">
    <property type="entry name" value="DUF4685"/>
    <property type="match status" value="1"/>
</dbReference>
<reference evidence="3" key="1">
    <citation type="journal article" date="2022" name="bioRxiv">
        <title>Sequencing and chromosome-scale assembly of the giantPleurodeles waltlgenome.</title>
        <authorList>
            <person name="Brown T."/>
            <person name="Elewa A."/>
            <person name="Iarovenko S."/>
            <person name="Subramanian E."/>
            <person name="Araus A.J."/>
            <person name="Petzold A."/>
            <person name="Susuki M."/>
            <person name="Suzuki K.-i.T."/>
            <person name="Hayashi T."/>
            <person name="Toyoda A."/>
            <person name="Oliveira C."/>
            <person name="Osipova E."/>
            <person name="Leigh N.D."/>
            <person name="Simon A."/>
            <person name="Yun M.H."/>
        </authorList>
    </citation>
    <scope>NUCLEOTIDE SEQUENCE</scope>
    <source>
        <strain evidence="3">20211129_DDA</strain>
        <tissue evidence="3">Liver</tissue>
    </source>
</reference>
<feature type="region of interest" description="Disordered" evidence="1">
    <location>
        <begin position="152"/>
        <end position="261"/>
    </location>
</feature>
<keyword evidence="4" id="KW-1185">Reference proteome</keyword>
<dbReference type="Proteomes" id="UP001066276">
    <property type="component" value="Chromosome 6"/>
</dbReference>
<dbReference type="AlphaFoldDB" id="A0AAV7Q0Z0"/>
<evidence type="ECO:0000259" key="2">
    <source>
        <dbReference type="Pfam" id="PF15737"/>
    </source>
</evidence>
<feature type="domain" description="DUF4685" evidence="2">
    <location>
        <begin position="294"/>
        <end position="376"/>
    </location>
</feature>
<organism evidence="3 4">
    <name type="scientific">Pleurodeles waltl</name>
    <name type="common">Iberian ribbed newt</name>
    <dbReference type="NCBI Taxonomy" id="8319"/>
    <lineage>
        <taxon>Eukaryota</taxon>
        <taxon>Metazoa</taxon>
        <taxon>Chordata</taxon>
        <taxon>Craniata</taxon>
        <taxon>Vertebrata</taxon>
        <taxon>Euteleostomi</taxon>
        <taxon>Amphibia</taxon>
        <taxon>Batrachia</taxon>
        <taxon>Caudata</taxon>
        <taxon>Salamandroidea</taxon>
        <taxon>Salamandridae</taxon>
        <taxon>Pleurodelinae</taxon>
        <taxon>Pleurodeles</taxon>
    </lineage>
</organism>
<protein>
    <recommendedName>
        <fullName evidence="2">DUF4685 domain-containing protein</fullName>
    </recommendedName>
</protein>
<evidence type="ECO:0000313" key="3">
    <source>
        <dbReference type="EMBL" id="KAJ1133875.1"/>
    </source>
</evidence>
<comment type="caution">
    <text evidence="3">The sequence shown here is derived from an EMBL/GenBank/DDBJ whole genome shotgun (WGS) entry which is preliminary data.</text>
</comment>
<feature type="region of interest" description="Disordered" evidence="1">
    <location>
        <begin position="275"/>
        <end position="305"/>
    </location>
</feature>
<gene>
    <name evidence="3" type="ORF">NDU88_000347</name>
</gene>
<feature type="compositionally biased region" description="Basic and acidic residues" evidence="1">
    <location>
        <begin position="362"/>
        <end position="378"/>
    </location>
</feature>
<feature type="region of interest" description="Disordered" evidence="1">
    <location>
        <begin position="362"/>
        <end position="417"/>
    </location>
</feature>
<feature type="compositionally biased region" description="Basic and acidic residues" evidence="1">
    <location>
        <begin position="674"/>
        <end position="685"/>
    </location>
</feature>
<evidence type="ECO:0000313" key="4">
    <source>
        <dbReference type="Proteomes" id="UP001066276"/>
    </source>
</evidence>
<sequence length="723" mass="78971">MLLENASANREKSLEGFYEELRRKYPNTFSRAPGLGTGKSATSRLPQLEGPVGSVSSAALLASASQTVANNRWTQDGFLSKVHFQKAQSGHVQGMGPVQHYAGPLIIKDSVIVVPSWNAQQSGSGYGVSSVRLPNLRTQVERNQEALLSRRYQQKQEVEQPVGSQVKNKRPIHTNDHGQNPETRTSSGGPSMHNCSDSQERNSGERPRTSAESPDPLGTIMKELLPNKPGRLMKEPQNETKELTRRKGNPQAESGRTPGLSMLYTPSPAKMFRPKMQTPQGPPKPSDIIKRFSTKPTASCGPLKADHSLGKRLQMQVLESVESVTVYSESTVTTTRGKQEGKAVRQTTPTRVRFTDESFRAAESRYRERAQLGKRDAEDTSPMTPLVSESQLRLQGRPTEGATTQRPPSSPAWRTQQRGQFTCLEPPKPAAFSPTVARKAMNTPPRHHPIRPSHAQEDQHGVSMGGPHLSPRYGGDATSLDSISMNFSINSWENAGEMHSKGGSGLGDHVKTVKEVSELSYLYSKVKKTFHTQLQRLPNPGTVGFSKGSEDTGRSATHRQHLYEWKPDSTIEKPTQEGGLGTPDAPVRNMKTVPAQDYATGLGKAPLSHEHSLNWNGISGGHQNVPGHGLALGRMPSPPDTKQGPLSRMLAMPMFMKKGRAKNYLVRVPTPPPLDHRRPADEHAARRAPAADPDGATSARNCRKHQGGGQTSTCAFTRAGIPE</sequence>